<dbReference type="RefSeq" id="WP_256618775.1">
    <property type="nucleotide sequence ID" value="NZ_JANIBC010000003.1"/>
</dbReference>
<keyword evidence="3" id="KW-1003">Cell membrane</keyword>
<keyword evidence="4 7" id="KW-0812">Transmembrane</keyword>
<dbReference type="AlphaFoldDB" id="A0A9X2L882"/>
<keyword evidence="6 7" id="KW-0472">Membrane</keyword>
<evidence type="ECO:0000256" key="3">
    <source>
        <dbReference type="ARBA" id="ARBA00022475"/>
    </source>
</evidence>
<comment type="subcellular location">
    <subcellularLocation>
        <location evidence="1">Cell membrane</location>
        <topology evidence="1">Multi-pass membrane protein</topology>
    </subcellularLocation>
</comment>
<feature type="transmembrane region" description="Helical" evidence="7">
    <location>
        <begin position="129"/>
        <end position="152"/>
    </location>
</feature>
<evidence type="ECO:0000256" key="5">
    <source>
        <dbReference type="ARBA" id="ARBA00022989"/>
    </source>
</evidence>
<gene>
    <name evidence="8" type="ORF">NOG11_05865</name>
</gene>
<protein>
    <submittedName>
        <fullName evidence="8">Flagellar biosynthetic protein FliR</fullName>
    </submittedName>
</protein>
<feature type="transmembrane region" description="Helical" evidence="7">
    <location>
        <begin position="216"/>
        <end position="245"/>
    </location>
</feature>
<evidence type="ECO:0000256" key="1">
    <source>
        <dbReference type="ARBA" id="ARBA00004651"/>
    </source>
</evidence>
<keyword evidence="8" id="KW-0282">Flagellum</keyword>
<organism evidence="8 9">
    <name type="scientific">Parvularcula maris</name>
    <dbReference type="NCBI Taxonomy" id="2965077"/>
    <lineage>
        <taxon>Bacteria</taxon>
        <taxon>Pseudomonadati</taxon>
        <taxon>Pseudomonadota</taxon>
        <taxon>Alphaproteobacteria</taxon>
        <taxon>Parvularculales</taxon>
        <taxon>Parvularculaceae</taxon>
        <taxon>Parvularcula</taxon>
    </lineage>
</organism>
<feature type="transmembrane region" description="Helical" evidence="7">
    <location>
        <begin position="84"/>
        <end position="108"/>
    </location>
</feature>
<reference evidence="8" key="1">
    <citation type="submission" date="2022-07" db="EMBL/GenBank/DDBJ databases">
        <title>Parvularcula maris sp. nov., an algicidal bacterium isolated from seawater.</title>
        <authorList>
            <person name="Li F."/>
        </authorList>
    </citation>
    <scope>NUCLEOTIDE SEQUENCE</scope>
    <source>
        <strain evidence="8">BGMRC 0090</strain>
    </source>
</reference>
<comment type="similarity">
    <text evidence="2">Belongs to the FliR/MopE/SpaR family.</text>
</comment>
<evidence type="ECO:0000313" key="8">
    <source>
        <dbReference type="EMBL" id="MCQ8184913.1"/>
    </source>
</evidence>
<dbReference type="PANTHER" id="PTHR30065">
    <property type="entry name" value="FLAGELLAR BIOSYNTHETIC PROTEIN FLIR"/>
    <property type="match status" value="1"/>
</dbReference>
<name>A0A9X2L882_9PROT</name>
<accession>A0A9X2L882</accession>
<evidence type="ECO:0000256" key="6">
    <source>
        <dbReference type="ARBA" id="ARBA00023136"/>
    </source>
</evidence>
<dbReference type="GO" id="GO:0005886">
    <property type="term" value="C:plasma membrane"/>
    <property type="evidence" value="ECO:0007669"/>
    <property type="project" value="UniProtKB-SubCell"/>
</dbReference>
<keyword evidence="5 7" id="KW-1133">Transmembrane helix</keyword>
<dbReference type="InterPro" id="IPR002010">
    <property type="entry name" value="T3SS_IM_R"/>
</dbReference>
<feature type="transmembrane region" description="Helical" evidence="7">
    <location>
        <begin position="182"/>
        <end position="204"/>
    </location>
</feature>
<keyword evidence="9" id="KW-1185">Reference proteome</keyword>
<keyword evidence="8" id="KW-0969">Cilium</keyword>
<evidence type="ECO:0000256" key="2">
    <source>
        <dbReference type="ARBA" id="ARBA00009772"/>
    </source>
</evidence>
<dbReference type="EMBL" id="JANIBC010000003">
    <property type="protein sequence ID" value="MCQ8184913.1"/>
    <property type="molecule type" value="Genomic_DNA"/>
</dbReference>
<dbReference type="PRINTS" id="PR00953">
    <property type="entry name" value="TYPE3IMRPROT"/>
</dbReference>
<proteinExistence type="inferred from homology"/>
<dbReference type="Pfam" id="PF01311">
    <property type="entry name" value="Bac_export_1"/>
    <property type="match status" value="1"/>
</dbReference>
<keyword evidence="8" id="KW-0966">Cell projection</keyword>
<evidence type="ECO:0000256" key="7">
    <source>
        <dbReference type="SAM" id="Phobius"/>
    </source>
</evidence>
<comment type="caution">
    <text evidence="8">The sequence shown here is derived from an EMBL/GenBank/DDBJ whole genome shotgun (WGS) entry which is preliminary data.</text>
</comment>
<sequence length="252" mass="25885">MTGMLTGLGLLAEALGANLETMLALFCRLGGFIALLPGLGAQTLPVRVKLSLGLALTALLLPLTTPTPEGELIPLVLTEAFQGLFLGFGIRVFVFALGVTGSVIAQALSLSQLFGVSAEGDSSGAVSNALVMAAVTMFLTADLEVVALARFVEHLAVVPLGYGFEADSAAMAERALDLTAEAFALGVMLAAPFMVLNFAFYILLGLLNRAMPQLMVTFVGLPGITLGGLVLLMLTAGALLTAWAAKMGGILS</sequence>
<dbReference type="GO" id="GO:0006605">
    <property type="term" value="P:protein targeting"/>
    <property type="evidence" value="ECO:0007669"/>
    <property type="project" value="InterPro"/>
</dbReference>
<feature type="transmembrane region" description="Helical" evidence="7">
    <location>
        <begin position="46"/>
        <end position="64"/>
    </location>
</feature>
<dbReference type="Proteomes" id="UP001142610">
    <property type="component" value="Unassembled WGS sequence"/>
</dbReference>
<evidence type="ECO:0000313" key="9">
    <source>
        <dbReference type="Proteomes" id="UP001142610"/>
    </source>
</evidence>
<evidence type="ECO:0000256" key="4">
    <source>
        <dbReference type="ARBA" id="ARBA00022692"/>
    </source>
</evidence>
<feature type="transmembrane region" description="Helical" evidence="7">
    <location>
        <begin position="20"/>
        <end position="39"/>
    </location>
</feature>
<dbReference type="PANTHER" id="PTHR30065:SF8">
    <property type="entry name" value="FLAGELLAR BIOSYNTHETIC PROTEIN FLIR"/>
    <property type="match status" value="1"/>
</dbReference>